<reference evidence="3 4" key="3">
    <citation type="journal article" date="2020" name="BMC Genomics">
        <title>Intraspecific diversification of the crop wild relative Brassica cretica Lam. using demographic model selection.</title>
        <authorList>
            <person name="Kioukis A."/>
            <person name="Michalopoulou V.A."/>
            <person name="Briers L."/>
            <person name="Pirintsos S."/>
            <person name="Studholme D.J."/>
            <person name="Pavlidis P."/>
            <person name="Sarris P.F."/>
        </authorList>
    </citation>
    <scope>NUCLEOTIDE SEQUENCE [LARGE SCALE GENOMIC DNA]</scope>
    <source>
        <strain evidence="4">cv. PFS-1207/04</strain>
        <strain evidence="3">PFS-1207/04</strain>
    </source>
</reference>
<proteinExistence type="predicted"/>
<dbReference type="EMBL" id="QGKV02000649">
    <property type="protein sequence ID" value="KAF3576754.1"/>
    <property type="molecule type" value="Genomic_DNA"/>
</dbReference>
<keyword evidence="4" id="KW-1185">Reference proteome</keyword>
<evidence type="ECO:0000313" key="3">
    <source>
        <dbReference type="EMBL" id="KAF3576754.1"/>
    </source>
</evidence>
<reference evidence="2" key="1">
    <citation type="submission" date="2019-12" db="EMBL/GenBank/DDBJ databases">
        <title>Genome sequencing and annotation of Brassica cretica.</title>
        <authorList>
            <person name="Studholme D.J."/>
            <person name="Sarris P.F."/>
        </authorList>
    </citation>
    <scope>NUCLEOTIDE SEQUENCE</scope>
    <source>
        <strain evidence="2">PFS-102/07</strain>
        <tissue evidence="2">Leaf</tissue>
    </source>
</reference>
<gene>
    <name evidence="3" type="ORF">DY000_02031427</name>
    <name evidence="2" type="ORF">F2Q70_00027048</name>
</gene>
<name>A0A8S9L024_BRACR</name>
<sequence>MWSTRWISQARGVAMHATGPCGQTCGGRGVSLHGDKPCIQTGRGRGVILHETETCSQPCGARSVAAHASGAMRSDTRAATRLVPDCTWRRFCSSEERSVLVETNSRPVWTWVYFRRSGKGSDRKSRGPVTWKLDHGRRPGLTE</sequence>
<comment type="caution">
    <text evidence="2">The sequence shown here is derived from an EMBL/GenBank/DDBJ whole genome shotgun (WGS) entry which is preliminary data.</text>
</comment>
<organism evidence="2">
    <name type="scientific">Brassica cretica</name>
    <name type="common">Mustard</name>
    <dbReference type="NCBI Taxonomy" id="69181"/>
    <lineage>
        <taxon>Eukaryota</taxon>
        <taxon>Viridiplantae</taxon>
        <taxon>Streptophyta</taxon>
        <taxon>Embryophyta</taxon>
        <taxon>Tracheophyta</taxon>
        <taxon>Spermatophyta</taxon>
        <taxon>Magnoliopsida</taxon>
        <taxon>eudicotyledons</taxon>
        <taxon>Gunneridae</taxon>
        <taxon>Pentapetalae</taxon>
        <taxon>rosids</taxon>
        <taxon>malvids</taxon>
        <taxon>Brassicales</taxon>
        <taxon>Brassicaceae</taxon>
        <taxon>Brassiceae</taxon>
        <taxon>Brassica</taxon>
    </lineage>
</organism>
<dbReference type="EMBL" id="QGKY02000094">
    <property type="protein sequence ID" value="KAF2601320.1"/>
    <property type="molecule type" value="Genomic_DNA"/>
</dbReference>
<feature type="region of interest" description="Disordered" evidence="1">
    <location>
        <begin position="118"/>
        <end position="143"/>
    </location>
</feature>
<evidence type="ECO:0000313" key="2">
    <source>
        <dbReference type="EMBL" id="KAF2601320.1"/>
    </source>
</evidence>
<dbReference type="AlphaFoldDB" id="A0A8S9L024"/>
<reference evidence="3" key="2">
    <citation type="submission" date="2019-12" db="EMBL/GenBank/DDBJ databases">
        <authorList>
            <person name="Studholme D.J."/>
            <person name="Sarris P."/>
        </authorList>
    </citation>
    <scope>NUCLEOTIDE SEQUENCE</scope>
    <source>
        <strain evidence="3">PFS-1207/04</strain>
        <tissue evidence="3">Leaf</tissue>
    </source>
</reference>
<evidence type="ECO:0000313" key="4">
    <source>
        <dbReference type="Proteomes" id="UP000266723"/>
    </source>
</evidence>
<evidence type="ECO:0000256" key="1">
    <source>
        <dbReference type="SAM" id="MobiDB-lite"/>
    </source>
</evidence>
<accession>A0A8S9L024</accession>
<dbReference type="Proteomes" id="UP000266723">
    <property type="component" value="Unassembled WGS sequence"/>
</dbReference>
<protein>
    <submittedName>
        <fullName evidence="2">Uncharacterized protein</fullName>
    </submittedName>
</protein>